<gene>
    <name evidence="2" type="ORF">AWB76_00936</name>
</gene>
<dbReference type="AlphaFoldDB" id="A0A157ZM29"/>
<protein>
    <submittedName>
        <fullName evidence="2">Phage terminase large subunit</fullName>
    </submittedName>
</protein>
<dbReference type="InterPro" id="IPR027417">
    <property type="entry name" value="P-loop_NTPase"/>
</dbReference>
<name>A0A157ZM29_9BURK</name>
<dbReference type="EMBL" id="FCOI02000002">
    <property type="protein sequence ID" value="SAK46565.1"/>
    <property type="molecule type" value="Genomic_DNA"/>
</dbReference>
<dbReference type="InterPro" id="IPR035412">
    <property type="entry name" value="Terminase_L_N"/>
</dbReference>
<feature type="domain" description="Phage terminase large subunit N-terminal" evidence="1">
    <location>
        <begin position="80"/>
        <end position="268"/>
    </location>
</feature>
<dbReference type="Gene3D" id="3.40.50.300">
    <property type="entry name" value="P-loop containing nucleotide triphosphate hydrolases"/>
    <property type="match status" value="1"/>
</dbReference>
<dbReference type="STRING" id="1777137.AWB76_00936"/>
<dbReference type="NCBIfam" id="TIGR01547">
    <property type="entry name" value="phage_term_2"/>
    <property type="match status" value="1"/>
</dbReference>
<evidence type="ECO:0000313" key="3">
    <source>
        <dbReference type="Proteomes" id="UP000054624"/>
    </source>
</evidence>
<dbReference type="InterPro" id="IPR052380">
    <property type="entry name" value="Viral_DNA_packaging_terminase"/>
</dbReference>
<dbReference type="Gene3D" id="3.30.420.280">
    <property type="match status" value="1"/>
</dbReference>
<dbReference type="RefSeq" id="WP_061158908.1">
    <property type="nucleotide sequence ID" value="NZ_FCOI02000002.1"/>
</dbReference>
<proteinExistence type="predicted"/>
<organism evidence="2 3">
    <name type="scientific">Caballeronia temeraria</name>
    <dbReference type="NCBI Taxonomy" id="1777137"/>
    <lineage>
        <taxon>Bacteria</taxon>
        <taxon>Pseudomonadati</taxon>
        <taxon>Pseudomonadota</taxon>
        <taxon>Betaproteobacteria</taxon>
        <taxon>Burkholderiales</taxon>
        <taxon>Burkholderiaceae</taxon>
        <taxon>Caballeronia</taxon>
    </lineage>
</organism>
<dbReference type="OrthoDB" id="5684611at2"/>
<dbReference type="Pfam" id="PF04466">
    <property type="entry name" value="Terminase_3"/>
    <property type="match status" value="1"/>
</dbReference>
<evidence type="ECO:0000259" key="1">
    <source>
        <dbReference type="Pfam" id="PF04466"/>
    </source>
</evidence>
<accession>A0A157ZM29</accession>
<dbReference type="InterPro" id="IPR006437">
    <property type="entry name" value="Phage_terminase_lsu"/>
</dbReference>
<dbReference type="Proteomes" id="UP000054624">
    <property type="component" value="Unassembled WGS sequence"/>
</dbReference>
<reference evidence="3" key="1">
    <citation type="submission" date="2016-01" db="EMBL/GenBank/DDBJ databases">
        <authorList>
            <person name="Peeters Charlotte."/>
        </authorList>
    </citation>
    <scope>NUCLEOTIDE SEQUENCE [LARGE SCALE GENOMIC DNA]</scope>
</reference>
<sequence length="483" mass="56082">MNKALLKRLEVIEQTHKDLDAVDKPRLFRIGVFEASRKGKLKYVIDAFGNKLEGMDYDAGITITENFMPLFDKKYRFVSMRGGRAGMKTDTTGLVLLLMSYYTPLRILCFREVQNSIKQSVYATLKKMIEKLGLESFFEDSTENEIRGKNGSIFMFKGLRDQTVENVKSFSDVDVCWGEEARALTERSLQVLIPTVVRNEGARFFFTWNPQQDSDAVYQRYVLNKSDRVCDIWVNFQHNPWFIDAIDEERQEDKNRLPVEQYEWIWEGKVLPALVGSVYFNEVSLAVEQNRITRVSVDPLKAVHQVWDLGMADNTAIILVQTHLSEVRIVGYIENRGKNIAWYNEQIREWGRQNHVTSWGTAYLPHDGAHRDMSGNTPEHYMKAFGWKTAIMPPSNPDVGIRAARMMFPNVWIDRDCGKLIECLKRYRYKENPDGSLSTVVHDIFSHGADAFRYLALEREKLTDTQKQKYTGQPLRRNHTVFR</sequence>
<evidence type="ECO:0000313" key="2">
    <source>
        <dbReference type="EMBL" id="SAK46565.1"/>
    </source>
</evidence>
<dbReference type="PANTHER" id="PTHR39184">
    <property type="match status" value="1"/>
</dbReference>
<dbReference type="PANTHER" id="PTHR39184:SF1">
    <property type="entry name" value="PBSX PHAGE TERMINASE LARGE SUBUNIT"/>
    <property type="match status" value="1"/>
</dbReference>
<keyword evidence="3" id="KW-1185">Reference proteome</keyword>